<dbReference type="PROSITE" id="PS50110">
    <property type="entry name" value="RESPONSE_REGULATORY"/>
    <property type="match status" value="1"/>
</dbReference>
<sequence length="131" mass="14223">MSNGLVLLVDDDSDLIKMYSERLKLAGYDVVVARDGQQGYEAAKSVKPGLILLDIMMPKVNGLDALKMMRAEPALAKVPIIMLTALIQETNREKGLLAGANGYLVKSKVVPRDLVAMAKKYLAKPDYATTA</sequence>
<dbReference type="CDD" id="cd17574">
    <property type="entry name" value="REC_OmpR"/>
    <property type="match status" value="1"/>
</dbReference>
<dbReference type="InterPro" id="IPR001789">
    <property type="entry name" value="Sig_transdc_resp-reg_receiver"/>
</dbReference>
<dbReference type="InterPro" id="IPR050595">
    <property type="entry name" value="Bact_response_regulator"/>
</dbReference>
<name>A0A554J9A7_9BACT</name>
<dbReference type="AlphaFoldDB" id="A0A554J9A7"/>
<keyword evidence="1 2" id="KW-0597">Phosphoprotein</keyword>
<evidence type="ECO:0000313" key="5">
    <source>
        <dbReference type="Proteomes" id="UP000316253"/>
    </source>
</evidence>
<dbReference type="Gene3D" id="3.40.50.2300">
    <property type="match status" value="1"/>
</dbReference>
<organism evidence="4 5">
    <name type="scientific">Candidatus Berkelbacteria bacterium Gr01-1014_85</name>
    <dbReference type="NCBI Taxonomy" id="2017150"/>
    <lineage>
        <taxon>Bacteria</taxon>
        <taxon>Candidatus Berkelbacteria</taxon>
    </lineage>
</organism>
<dbReference type="PANTHER" id="PTHR44591">
    <property type="entry name" value="STRESS RESPONSE REGULATOR PROTEIN 1"/>
    <property type="match status" value="1"/>
</dbReference>
<evidence type="ECO:0000256" key="2">
    <source>
        <dbReference type="PROSITE-ProRule" id="PRU00169"/>
    </source>
</evidence>
<dbReference type="EMBL" id="VMFD01000077">
    <property type="protein sequence ID" value="TSC64913.1"/>
    <property type="molecule type" value="Genomic_DNA"/>
</dbReference>
<protein>
    <recommendedName>
        <fullName evidence="3">Response regulatory domain-containing protein</fullName>
    </recommendedName>
</protein>
<feature type="domain" description="Response regulatory" evidence="3">
    <location>
        <begin position="5"/>
        <end position="121"/>
    </location>
</feature>
<proteinExistence type="predicted"/>
<dbReference type="InterPro" id="IPR011006">
    <property type="entry name" value="CheY-like_superfamily"/>
</dbReference>
<gene>
    <name evidence="4" type="ORF">CEO22_664</name>
</gene>
<evidence type="ECO:0000256" key="1">
    <source>
        <dbReference type="ARBA" id="ARBA00022553"/>
    </source>
</evidence>
<comment type="caution">
    <text evidence="4">The sequence shown here is derived from an EMBL/GenBank/DDBJ whole genome shotgun (WGS) entry which is preliminary data.</text>
</comment>
<dbReference type="GO" id="GO:0000160">
    <property type="term" value="P:phosphorelay signal transduction system"/>
    <property type="evidence" value="ECO:0007669"/>
    <property type="project" value="InterPro"/>
</dbReference>
<dbReference type="SUPFAM" id="SSF52172">
    <property type="entry name" value="CheY-like"/>
    <property type="match status" value="1"/>
</dbReference>
<evidence type="ECO:0000259" key="3">
    <source>
        <dbReference type="PROSITE" id="PS50110"/>
    </source>
</evidence>
<dbReference type="Proteomes" id="UP000316253">
    <property type="component" value="Unassembled WGS sequence"/>
</dbReference>
<evidence type="ECO:0000313" key="4">
    <source>
        <dbReference type="EMBL" id="TSC64913.1"/>
    </source>
</evidence>
<accession>A0A554J9A7</accession>
<dbReference type="SMART" id="SM00448">
    <property type="entry name" value="REC"/>
    <property type="match status" value="1"/>
</dbReference>
<dbReference type="PANTHER" id="PTHR44591:SF3">
    <property type="entry name" value="RESPONSE REGULATORY DOMAIN-CONTAINING PROTEIN"/>
    <property type="match status" value="1"/>
</dbReference>
<reference evidence="4 5" key="1">
    <citation type="submission" date="2017-08" db="EMBL/GenBank/DDBJ databases">
        <title>Mechanisms for carbon and nitrogen cycling indicate functional differentiation within the Candidate Phyla Radiation.</title>
        <authorList>
            <person name="Danczak R.E."/>
            <person name="Johnston M.D."/>
            <person name="Kenah C."/>
            <person name="Slattery M."/>
            <person name="Wrighton K.C."/>
            <person name="Wilkins M.J."/>
        </authorList>
    </citation>
    <scope>NUCLEOTIDE SEQUENCE [LARGE SCALE GENOMIC DNA]</scope>
    <source>
        <strain evidence="4">Gr01-1014_85</strain>
    </source>
</reference>
<dbReference type="Pfam" id="PF00072">
    <property type="entry name" value="Response_reg"/>
    <property type="match status" value="1"/>
</dbReference>
<feature type="modified residue" description="4-aspartylphosphate" evidence="2">
    <location>
        <position position="54"/>
    </location>
</feature>